<gene>
    <name evidence="1" type="ORF">NIIDMKKI_23440</name>
</gene>
<proteinExistence type="predicted"/>
<dbReference type="Proteomes" id="UP000516380">
    <property type="component" value="Chromosome"/>
</dbReference>
<protein>
    <submittedName>
        <fullName evidence="1">Uncharacterized protein</fullName>
    </submittedName>
</protein>
<accession>A0A7G1IF49</accession>
<reference evidence="1 2" key="1">
    <citation type="submission" date="2020-07" db="EMBL/GenBank/DDBJ databases">
        <title>Mycobacterium kansasii (former subtype) with zoonotic potential isolated from diseased indoor pet cat, Japan.</title>
        <authorList>
            <person name="Fukano H."/>
            <person name="Terazono T."/>
            <person name="Hoshino Y."/>
        </authorList>
    </citation>
    <scope>NUCLEOTIDE SEQUENCE [LARGE SCALE GENOMIC DNA]</scope>
    <source>
        <strain evidence="1 2">Kuro-I</strain>
    </source>
</reference>
<keyword evidence="2" id="KW-1185">Reference proteome</keyword>
<evidence type="ECO:0000313" key="2">
    <source>
        <dbReference type="Proteomes" id="UP000516380"/>
    </source>
</evidence>
<evidence type="ECO:0000313" key="1">
    <source>
        <dbReference type="EMBL" id="BCI87138.1"/>
    </source>
</evidence>
<name>A0A7G1IF49_MYCKA</name>
<organism evidence="1 2">
    <name type="scientific">Mycobacterium kansasii</name>
    <dbReference type="NCBI Taxonomy" id="1768"/>
    <lineage>
        <taxon>Bacteria</taxon>
        <taxon>Bacillati</taxon>
        <taxon>Actinomycetota</taxon>
        <taxon>Actinomycetes</taxon>
        <taxon>Mycobacteriales</taxon>
        <taxon>Mycobacteriaceae</taxon>
        <taxon>Mycobacterium</taxon>
    </lineage>
</organism>
<dbReference type="EMBL" id="AP023343">
    <property type="protein sequence ID" value="BCI87138.1"/>
    <property type="molecule type" value="Genomic_DNA"/>
</dbReference>
<sequence>MFKNDQDYSLDEDEFDILETLFTDADDYSADPEYREYVRAKDPEFRKYVHAFDEEELRGRAREAYRKLYEA</sequence>
<dbReference type="AlphaFoldDB" id="A0A7G1IF49"/>